<accession>A0A378JPF8</accession>
<dbReference type="GO" id="GO:0016567">
    <property type="term" value="P:protein ubiquitination"/>
    <property type="evidence" value="ECO:0007669"/>
    <property type="project" value="InterPro"/>
</dbReference>
<dbReference type="Proteomes" id="UP000254794">
    <property type="component" value="Unassembled WGS sequence"/>
</dbReference>
<dbReference type="EMBL" id="UGOD01000001">
    <property type="protein sequence ID" value="STX52079.1"/>
    <property type="molecule type" value="Genomic_DNA"/>
</dbReference>
<feature type="domain" description="U-box" evidence="2">
    <location>
        <begin position="22"/>
        <end position="65"/>
    </location>
</feature>
<dbReference type="InterPro" id="IPR003613">
    <property type="entry name" value="Ubox_domain"/>
</dbReference>
<feature type="region of interest" description="Disordered" evidence="1">
    <location>
        <begin position="180"/>
        <end position="206"/>
    </location>
</feature>
<evidence type="ECO:0000256" key="1">
    <source>
        <dbReference type="SAM" id="MobiDB-lite"/>
    </source>
</evidence>
<keyword evidence="4" id="KW-1185">Reference proteome</keyword>
<feature type="compositionally biased region" description="Polar residues" evidence="1">
    <location>
        <begin position="116"/>
        <end position="139"/>
    </location>
</feature>
<dbReference type="Pfam" id="PF04564">
    <property type="entry name" value="U-box"/>
    <property type="match status" value="1"/>
</dbReference>
<evidence type="ECO:0000313" key="3">
    <source>
        <dbReference type="EMBL" id="STX52079.1"/>
    </source>
</evidence>
<feature type="compositionally biased region" description="Low complexity" evidence="1">
    <location>
        <begin position="191"/>
        <end position="203"/>
    </location>
</feature>
<name>A0A378JPF8_9GAMM</name>
<organism evidence="3 4">
    <name type="scientific">Legionella busanensis</name>
    <dbReference type="NCBI Taxonomy" id="190655"/>
    <lineage>
        <taxon>Bacteria</taxon>
        <taxon>Pseudomonadati</taxon>
        <taxon>Pseudomonadota</taxon>
        <taxon>Gammaproteobacteria</taxon>
        <taxon>Legionellales</taxon>
        <taxon>Legionellaceae</taxon>
        <taxon>Legionella</taxon>
    </lineage>
</organism>
<dbReference type="Gene3D" id="3.30.40.10">
    <property type="entry name" value="Zinc/RING finger domain, C3HC4 (zinc finger)"/>
    <property type="match status" value="1"/>
</dbReference>
<dbReference type="SUPFAM" id="SSF57850">
    <property type="entry name" value="RING/U-box"/>
    <property type="match status" value="1"/>
</dbReference>
<protein>
    <submittedName>
        <fullName evidence="3">U-box domain</fullName>
    </submittedName>
</protein>
<dbReference type="AlphaFoldDB" id="A0A378JPF8"/>
<gene>
    <name evidence="3" type="ORF">NCTC13316_02183</name>
</gene>
<evidence type="ECO:0000259" key="2">
    <source>
        <dbReference type="Pfam" id="PF04564"/>
    </source>
</evidence>
<proteinExistence type="predicted"/>
<dbReference type="RefSeq" id="WP_115331668.1">
    <property type="nucleotide sequence ID" value="NZ_CAAAHP010000002.1"/>
</dbReference>
<dbReference type="InterPro" id="IPR013083">
    <property type="entry name" value="Znf_RING/FYVE/PHD"/>
</dbReference>
<dbReference type="OrthoDB" id="9959391at2"/>
<sequence>MLSKPEENKVKNQEPINEHLKVPDYLVCPITKLIFLEPIIVVPSGKCYEKEVIDRLLQEAAKVGKPLLCPLTGIPIKEYVQGYNIESAVEDYLNLYPNASNRQYLREDNKIEDNKAATSDNSEQNNDVQSPSVIEPDISQQITEDTVLARAMQESPPSSKLQRTQEFENHQRLIRSVEALHQQRQREQRTQQRQSTTSNSRQSNYNVLTETEKKAYDVLITDIQNLIYALGFEKGPRPRGKIDNFSRLFFAGIESDFLEPLPWQKIKVAPGPKPQTIYNVLKAAISSLKDMDPRVLENSKAQYKGEYDRVKNILGGQLSLNQNSYDLFAKTMGPIKNQPGYLANQILKQVSEMHECIRSKHIEFKPNQPLSL</sequence>
<dbReference type="GO" id="GO:0004842">
    <property type="term" value="F:ubiquitin-protein transferase activity"/>
    <property type="evidence" value="ECO:0007669"/>
    <property type="project" value="InterPro"/>
</dbReference>
<feature type="region of interest" description="Disordered" evidence="1">
    <location>
        <begin position="115"/>
        <end position="139"/>
    </location>
</feature>
<evidence type="ECO:0000313" key="4">
    <source>
        <dbReference type="Proteomes" id="UP000254794"/>
    </source>
</evidence>
<reference evidence="3 4" key="1">
    <citation type="submission" date="2018-06" db="EMBL/GenBank/DDBJ databases">
        <authorList>
            <consortium name="Pathogen Informatics"/>
            <person name="Doyle S."/>
        </authorList>
    </citation>
    <scope>NUCLEOTIDE SEQUENCE [LARGE SCALE GENOMIC DNA]</scope>
    <source>
        <strain evidence="3 4">NCTC13316</strain>
    </source>
</reference>